<reference evidence="2 3" key="2">
    <citation type="submission" date="2018-11" db="EMBL/GenBank/DDBJ databases">
        <authorList>
            <consortium name="Pathogen Informatics"/>
        </authorList>
    </citation>
    <scope>NUCLEOTIDE SEQUENCE [LARGE SCALE GENOMIC DNA]</scope>
</reference>
<organism evidence="4">
    <name type="scientific">Rodentolepis nana</name>
    <name type="common">Dwarf tapeworm</name>
    <name type="synonym">Hymenolepis nana</name>
    <dbReference type="NCBI Taxonomy" id="102285"/>
    <lineage>
        <taxon>Eukaryota</taxon>
        <taxon>Metazoa</taxon>
        <taxon>Spiralia</taxon>
        <taxon>Lophotrochozoa</taxon>
        <taxon>Platyhelminthes</taxon>
        <taxon>Cestoda</taxon>
        <taxon>Eucestoda</taxon>
        <taxon>Cyclophyllidea</taxon>
        <taxon>Hymenolepididae</taxon>
        <taxon>Rodentolepis</taxon>
    </lineage>
</organism>
<keyword evidence="3" id="KW-1185">Reference proteome</keyword>
<accession>A0A158QIP3</accession>
<feature type="region of interest" description="Disordered" evidence="1">
    <location>
        <begin position="98"/>
        <end position="211"/>
    </location>
</feature>
<evidence type="ECO:0000313" key="3">
    <source>
        <dbReference type="Proteomes" id="UP000278807"/>
    </source>
</evidence>
<dbReference type="InterPro" id="IPR013761">
    <property type="entry name" value="SAM/pointed_sf"/>
</dbReference>
<feature type="compositionally biased region" description="Polar residues" evidence="1">
    <location>
        <begin position="114"/>
        <end position="134"/>
    </location>
</feature>
<gene>
    <name evidence="2" type="ORF">HNAJ_LOCUS9769</name>
</gene>
<name>A0A158QIP3_RODNA</name>
<reference evidence="4" key="1">
    <citation type="submission" date="2016-04" db="UniProtKB">
        <authorList>
            <consortium name="WormBaseParasite"/>
        </authorList>
    </citation>
    <scope>IDENTIFICATION</scope>
</reference>
<sequence length="780" mass="86417">MMLPILRKEERFSKTPPRNVLGATHKGAVSRTCLILEARGRVDAYKRFKGRTQPKRGTSPRPPDSAAPLTGPNFLQKFQTDYHGDKPKIAPFSALPTERNRFHDPSTHVGSHMRTFSSTTSQTAPVLQGSQQDLSPLKTLDLPVYTKNGVGGTSSSPRQRLPEQCHSRGRASYGGSSSSSTGGNLFSGGPSSNPIAPPEEAFRSPISSDSNLKISVSSPVSNGFYSPDNFNIIKSMDAAKKQLYSALLQSKESVLRWWVQETTKYTRLPMPPSPMQSPVGEVDVGTSTDISPSPKLSAPASSNHELTMPSLERDENDLIECMFDFLIDAINGGESLQSLNRLLKLAIRNCTTTVKSKPQHAQQLGNQSEHVSTSFTFDEVQPSCEVSFIKVVSRIIQQQQQLQEREQGEKDPKNNSPSPVDMAIKQVIAFIEKAWYSIHHNLPFPLRDGGHSQPHQMLTWIKLITEFAEEAIDQIPLEGKPILRRTKTIGAGQNLNFTSERERVLRVQSYIPPILSFSTASSSVSASASPWVSSPYRQVQLKSPHSSPDGLYLQDSLAPINPHSSVESQLAAAESDDVVRIESSQMAQSELMVRRTMLKRNAHPLKYIKRVTAPVNGEALPPKEDYKSSLQMDLDEVHDLKRLNSQIVEELKEVTRSYNQLLRQELDKKELYITALERLAVLGVGDDSHVYTGISSGFPSLSKWLSDLGIPVGDIEIITAHHFDQNDFLELITKEDLWRLHLKGGSVLRIWGAVSALRRKFLSGNQAEGVDGDASRFQNS</sequence>
<evidence type="ECO:0000313" key="2">
    <source>
        <dbReference type="EMBL" id="VDO06429.1"/>
    </source>
</evidence>
<feature type="region of interest" description="Disordered" evidence="1">
    <location>
        <begin position="269"/>
        <end position="307"/>
    </location>
</feature>
<dbReference type="AlphaFoldDB" id="A0A158QIP3"/>
<dbReference type="OrthoDB" id="6264941at2759"/>
<feature type="compositionally biased region" description="Low complexity" evidence="1">
    <location>
        <begin position="170"/>
        <end position="189"/>
    </location>
</feature>
<dbReference type="EMBL" id="UZAE01012742">
    <property type="protein sequence ID" value="VDO06429.1"/>
    <property type="molecule type" value="Genomic_DNA"/>
</dbReference>
<feature type="region of interest" description="Disordered" evidence="1">
    <location>
        <begin position="400"/>
        <end position="419"/>
    </location>
</feature>
<feature type="region of interest" description="Disordered" evidence="1">
    <location>
        <begin position="45"/>
        <end position="73"/>
    </location>
</feature>
<proteinExistence type="predicted"/>
<dbReference type="SUPFAM" id="SSF47769">
    <property type="entry name" value="SAM/Pointed domain"/>
    <property type="match status" value="1"/>
</dbReference>
<evidence type="ECO:0000256" key="1">
    <source>
        <dbReference type="SAM" id="MobiDB-lite"/>
    </source>
</evidence>
<feature type="compositionally biased region" description="Low complexity" evidence="1">
    <location>
        <begin position="291"/>
        <end position="302"/>
    </location>
</feature>
<protein>
    <submittedName>
        <fullName evidence="4">SAM domain-containing protein</fullName>
    </submittedName>
</protein>
<feature type="compositionally biased region" description="Basic and acidic residues" evidence="1">
    <location>
        <begin position="403"/>
        <end position="413"/>
    </location>
</feature>
<evidence type="ECO:0000313" key="4">
    <source>
        <dbReference type="WBParaSite" id="HNAJ_0000977401-mRNA-1"/>
    </source>
</evidence>
<dbReference type="Proteomes" id="UP000278807">
    <property type="component" value="Unassembled WGS sequence"/>
</dbReference>
<dbReference type="WBParaSite" id="HNAJ_0000977401-mRNA-1">
    <property type="protein sequence ID" value="HNAJ_0000977401-mRNA-1"/>
    <property type="gene ID" value="HNAJ_0000977401"/>
</dbReference>